<dbReference type="Proteomes" id="UP000199028">
    <property type="component" value="Unassembled WGS sequence"/>
</dbReference>
<reference evidence="2" key="1">
    <citation type="submission" date="2016-10" db="EMBL/GenBank/DDBJ databases">
        <authorList>
            <person name="Varghese N."/>
            <person name="Submissions S."/>
        </authorList>
    </citation>
    <scope>NUCLEOTIDE SEQUENCE [LARGE SCALE GENOMIC DNA]</scope>
    <source>
        <strain evidence="2">CGMCC 4.578</strain>
    </source>
</reference>
<organism evidence="1 2">
    <name type="scientific">Lentzea flaviverrucosa</name>
    <dbReference type="NCBI Taxonomy" id="200379"/>
    <lineage>
        <taxon>Bacteria</taxon>
        <taxon>Bacillati</taxon>
        <taxon>Actinomycetota</taxon>
        <taxon>Actinomycetes</taxon>
        <taxon>Pseudonocardiales</taxon>
        <taxon>Pseudonocardiaceae</taxon>
        <taxon>Lentzea</taxon>
    </lineage>
</organism>
<dbReference type="AlphaFoldDB" id="A0A1H9CA25"/>
<dbReference type="EMBL" id="FOFT01000001">
    <property type="protein sequence ID" value="SEP98115.1"/>
    <property type="molecule type" value="Genomic_DNA"/>
</dbReference>
<evidence type="ECO:0000313" key="1">
    <source>
        <dbReference type="EMBL" id="SEP98115.1"/>
    </source>
</evidence>
<sequence length="147" mass="15716">MNNRSDSAGRIGRTTGSIAGVGTKVLAGGRSARYLRSLKALDGAGKLATADISELVDAVHREFADKFCSTPVGIVAHCYLGAPYEVHTLAMDGSIISHYRTGEALPHGMDRARSLAESDHYLAIEVYPDRLVCVRPDGSTVLLESDR</sequence>
<evidence type="ECO:0000313" key="2">
    <source>
        <dbReference type="Proteomes" id="UP000199028"/>
    </source>
</evidence>
<name>A0A1H9CA25_9PSEU</name>
<accession>A0A1H9CA25</accession>
<proteinExistence type="predicted"/>
<gene>
    <name evidence="1" type="ORF">SAMN05216195_101727</name>
</gene>
<protein>
    <submittedName>
        <fullName evidence="1">Uncharacterized protein</fullName>
    </submittedName>
</protein>
<keyword evidence="2" id="KW-1185">Reference proteome</keyword>